<evidence type="ECO:0000256" key="3">
    <source>
        <dbReference type="ARBA" id="ARBA00022989"/>
    </source>
</evidence>
<dbReference type="InterPro" id="IPR017452">
    <property type="entry name" value="GPCR_Rhodpsn_7TM"/>
</dbReference>
<dbReference type="SUPFAM" id="SSF81321">
    <property type="entry name" value="Family A G protein-coupled receptor-like"/>
    <property type="match status" value="1"/>
</dbReference>
<dbReference type="AlphaFoldDB" id="A0A6J8DIA1"/>
<reference evidence="10 11" key="1">
    <citation type="submission" date="2020-06" db="EMBL/GenBank/DDBJ databases">
        <authorList>
            <person name="Li R."/>
            <person name="Bekaert M."/>
        </authorList>
    </citation>
    <scope>NUCLEOTIDE SEQUENCE [LARGE SCALE GENOMIC DNA]</scope>
    <source>
        <strain evidence="11">wild</strain>
    </source>
</reference>
<feature type="domain" description="G-protein coupled receptors family 1 profile" evidence="9">
    <location>
        <begin position="32"/>
        <end position="301"/>
    </location>
</feature>
<keyword evidence="5 8" id="KW-0472">Membrane</keyword>
<name>A0A6J8DIA1_MYTCO</name>
<dbReference type="PRINTS" id="PR00237">
    <property type="entry name" value="GPCRRHODOPSN"/>
</dbReference>
<feature type="transmembrane region" description="Helical" evidence="8">
    <location>
        <begin position="20"/>
        <end position="40"/>
    </location>
</feature>
<dbReference type="PANTHER" id="PTHR24243:SF230">
    <property type="entry name" value="G-PROTEIN COUPLED RECEPTORS FAMILY 1 PROFILE DOMAIN-CONTAINING PROTEIN"/>
    <property type="match status" value="1"/>
</dbReference>
<evidence type="ECO:0000256" key="6">
    <source>
        <dbReference type="ARBA" id="ARBA00023170"/>
    </source>
</evidence>
<accession>A0A6J8DIA1</accession>
<evidence type="ECO:0000256" key="2">
    <source>
        <dbReference type="ARBA" id="ARBA00022692"/>
    </source>
</evidence>
<dbReference type="PANTHER" id="PTHR24243">
    <property type="entry name" value="G-PROTEIN COUPLED RECEPTOR"/>
    <property type="match status" value="1"/>
</dbReference>
<evidence type="ECO:0000256" key="1">
    <source>
        <dbReference type="ARBA" id="ARBA00004141"/>
    </source>
</evidence>
<keyword evidence="11" id="KW-1185">Reference proteome</keyword>
<proteinExistence type="predicted"/>
<dbReference type="GO" id="GO:0005886">
    <property type="term" value="C:plasma membrane"/>
    <property type="evidence" value="ECO:0007669"/>
    <property type="project" value="TreeGrafter"/>
</dbReference>
<organism evidence="10 11">
    <name type="scientific">Mytilus coruscus</name>
    <name type="common">Sea mussel</name>
    <dbReference type="NCBI Taxonomy" id="42192"/>
    <lineage>
        <taxon>Eukaryota</taxon>
        <taxon>Metazoa</taxon>
        <taxon>Spiralia</taxon>
        <taxon>Lophotrochozoa</taxon>
        <taxon>Mollusca</taxon>
        <taxon>Bivalvia</taxon>
        <taxon>Autobranchia</taxon>
        <taxon>Pteriomorphia</taxon>
        <taxon>Mytilida</taxon>
        <taxon>Mytiloidea</taxon>
        <taxon>Mytilidae</taxon>
        <taxon>Mytilinae</taxon>
        <taxon>Mytilus</taxon>
    </lineage>
</organism>
<dbReference type="EMBL" id="CACVKT020007423">
    <property type="protein sequence ID" value="CAC5407869.1"/>
    <property type="molecule type" value="Genomic_DNA"/>
</dbReference>
<dbReference type="Gene3D" id="1.20.1070.10">
    <property type="entry name" value="Rhodopsin 7-helix transmembrane proteins"/>
    <property type="match status" value="1"/>
</dbReference>
<feature type="transmembrane region" description="Helical" evidence="8">
    <location>
        <begin position="134"/>
        <end position="154"/>
    </location>
</feature>
<feature type="transmembrane region" description="Helical" evidence="8">
    <location>
        <begin position="187"/>
        <end position="212"/>
    </location>
</feature>
<evidence type="ECO:0000313" key="10">
    <source>
        <dbReference type="EMBL" id="CAC5407869.1"/>
    </source>
</evidence>
<sequence>MNVTEQDIRDATFTHGIDVYYPPILIVLGVACNILVLLVMRTRYFRYQPSSVYMVAGSINDIFSLSISMTTHWLHVTFDVYSRNKTRYICKFLDFYGWGNCDLGILITTAMTIDRALAIKFPLKKNDISTFRRAKIAIFVVTVITFAKEFHFFIGSDMVEEDRSERLCDVYPKSDAYEYFWTKIWPWFHLSFLVICFILMFISNIVLLCSIWKSSHREILNSVEKLKFDRSFVRGNKQVQTITPMLIGESIVLLLLTFPFSTQLFISGYDSTYYQTATTHFVFSLTFYMLYTNKCVNFFVYLVTGHRFRLGLKELITMCCYGKKKFRQSLYQSTLGHMAFSKPRIHSSGEHNTVFEQDALSSRSASETNNNSKSDQEKTGLTILSKQSELNLQLISSIISRDSAKKSCPCKANATLDLSGDSIRVVLSNNGGVTECSYL</sequence>
<evidence type="ECO:0000256" key="7">
    <source>
        <dbReference type="ARBA" id="ARBA00023224"/>
    </source>
</evidence>
<comment type="subcellular location">
    <subcellularLocation>
        <location evidence="1">Membrane</location>
        <topology evidence="1">Multi-pass membrane protein</topology>
    </subcellularLocation>
</comment>
<gene>
    <name evidence="10" type="ORF">MCOR_41304</name>
</gene>
<dbReference type="Pfam" id="PF00001">
    <property type="entry name" value="7tm_1"/>
    <property type="match status" value="1"/>
</dbReference>
<dbReference type="InterPro" id="IPR000276">
    <property type="entry name" value="GPCR_Rhodpsn"/>
</dbReference>
<keyword evidence="3 8" id="KW-1133">Transmembrane helix</keyword>
<dbReference type="OrthoDB" id="9990906at2759"/>
<evidence type="ECO:0000256" key="5">
    <source>
        <dbReference type="ARBA" id="ARBA00023136"/>
    </source>
</evidence>
<feature type="transmembrane region" description="Helical" evidence="8">
    <location>
        <begin position="281"/>
        <end position="303"/>
    </location>
</feature>
<evidence type="ECO:0000259" key="9">
    <source>
        <dbReference type="PROSITE" id="PS50262"/>
    </source>
</evidence>
<dbReference type="PROSITE" id="PS50262">
    <property type="entry name" value="G_PROTEIN_RECEP_F1_2"/>
    <property type="match status" value="1"/>
</dbReference>
<feature type="transmembrane region" description="Helical" evidence="8">
    <location>
        <begin position="246"/>
        <end position="269"/>
    </location>
</feature>
<keyword evidence="6" id="KW-0675">Receptor</keyword>
<evidence type="ECO:0000313" key="11">
    <source>
        <dbReference type="Proteomes" id="UP000507470"/>
    </source>
</evidence>
<keyword evidence="7" id="KW-0807">Transducer</keyword>
<evidence type="ECO:0000256" key="8">
    <source>
        <dbReference type="SAM" id="Phobius"/>
    </source>
</evidence>
<dbReference type="Proteomes" id="UP000507470">
    <property type="component" value="Unassembled WGS sequence"/>
</dbReference>
<evidence type="ECO:0000256" key="4">
    <source>
        <dbReference type="ARBA" id="ARBA00023040"/>
    </source>
</evidence>
<dbReference type="GO" id="GO:0004930">
    <property type="term" value="F:G protein-coupled receptor activity"/>
    <property type="evidence" value="ECO:0007669"/>
    <property type="project" value="UniProtKB-KW"/>
</dbReference>
<protein>
    <recommendedName>
        <fullName evidence="9">G-protein coupled receptors family 1 profile domain-containing protein</fullName>
    </recommendedName>
</protein>
<keyword evidence="2 8" id="KW-0812">Transmembrane</keyword>
<keyword evidence="4" id="KW-0297">G-protein coupled receptor</keyword>